<organism evidence="2 3">
    <name type="scientific">Legionella quinlivanii</name>
    <dbReference type="NCBI Taxonomy" id="45073"/>
    <lineage>
        <taxon>Bacteria</taxon>
        <taxon>Pseudomonadati</taxon>
        <taxon>Pseudomonadota</taxon>
        <taxon>Gammaproteobacteria</taxon>
        <taxon>Legionellales</taxon>
        <taxon>Legionellaceae</taxon>
        <taxon>Legionella</taxon>
    </lineage>
</organism>
<evidence type="ECO:0000313" key="2">
    <source>
        <dbReference type="EMBL" id="RAP37417.1"/>
    </source>
</evidence>
<gene>
    <name evidence="2" type="ORF">B1207_04380</name>
</gene>
<sequence>MRPGMGHIVIILMSLLLGGCLGSVWTGANLIYDRHDVYKKLDDYQLAANAHHILFDDRILKQPGCSLDLAVLNGDVLLAGHVPSQHLRDVAVRRLNSLSGYRELFDQVDVSQDAGSGLQDSWITTKIRSQIFADASIDPKAFKIITSDRIVYIMGDVRPRQAERVIEIARNTSDVIRVVKLMRYYNLSETPAPNG</sequence>
<dbReference type="PROSITE" id="PS51257">
    <property type="entry name" value="PROKAR_LIPOPROTEIN"/>
    <property type="match status" value="1"/>
</dbReference>
<comment type="caution">
    <text evidence="2">The sequence shown here is derived from an EMBL/GenBank/DDBJ whole genome shotgun (WGS) entry which is preliminary data.</text>
</comment>
<dbReference type="EMBL" id="MVJN01000003">
    <property type="protein sequence ID" value="RAP37417.1"/>
    <property type="molecule type" value="Genomic_DNA"/>
</dbReference>
<dbReference type="InterPro" id="IPR007055">
    <property type="entry name" value="BON_dom"/>
</dbReference>
<dbReference type="AlphaFoldDB" id="A0A364LL06"/>
<evidence type="ECO:0000259" key="1">
    <source>
        <dbReference type="PROSITE" id="PS50914"/>
    </source>
</evidence>
<evidence type="ECO:0000313" key="3">
    <source>
        <dbReference type="Proteomes" id="UP000249458"/>
    </source>
</evidence>
<feature type="domain" description="BON" evidence="1">
    <location>
        <begin position="42"/>
        <end position="112"/>
    </location>
</feature>
<dbReference type="Proteomes" id="UP000249458">
    <property type="component" value="Unassembled WGS sequence"/>
</dbReference>
<name>A0A364LL06_9GAMM</name>
<dbReference type="Pfam" id="PF04972">
    <property type="entry name" value="BON"/>
    <property type="match status" value="2"/>
</dbReference>
<protein>
    <submittedName>
        <fullName evidence="2">Hemolysin</fullName>
    </submittedName>
</protein>
<proteinExistence type="predicted"/>
<dbReference type="PANTHER" id="PTHR34606">
    <property type="entry name" value="BON DOMAIN-CONTAINING PROTEIN"/>
    <property type="match status" value="1"/>
</dbReference>
<dbReference type="InterPro" id="IPR051686">
    <property type="entry name" value="Lipoprotein_DolP"/>
</dbReference>
<accession>A0A364LL06</accession>
<dbReference type="PANTHER" id="PTHR34606:SF4">
    <property type="entry name" value="OUTER MEMBRANE LIPOPROTEIN DOLP"/>
    <property type="match status" value="1"/>
</dbReference>
<dbReference type="PROSITE" id="PS50914">
    <property type="entry name" value="BON"/>
    <property type="match status" value="1"/>
</dbReference>
<reference evidence="2 3" key="1">
    <citation type="submission" date="2017-02" db="EMBL/GenBank/DDBJ databases">
        <title>Legionella quilivanii strain from human: case report and whole genome sequencing analysis.</title>
        <authorList>
            <person name="Lalancette C."/>
            <person name="Leduc J.-M."/>
            <person name="Levesque S."/>
            <person name="Fournier E."/>
            <person name="Saoud J."/>
            <person name="Faucher S.P."/>
            <person name="Bernard K."/>
            <person name="Martineau C."/>
            <person name="Longtin J."/>
        </authorList>
    </citation>
    <scope>NUCLEOTIDE SEQUENCE [LARGE SCALE GENOMIC DNA]</scope>
    <source>
        <strain evidence="2 3">ID143958</strain>
    </source>
</reference>